<evidence type="ECO:0000256" key="6">
    <source>
        <dbReference type="ARBA" id="ARBA00022801"/>
    </source>
</evidence>
<dbReference type="GO" id="GO:0008237">
    <property type="term" value="F:metallopeptidase activity"/>
    <property type="evidence" value="ECO:0007669"/>
    <property type="project" value="UniProtKB-KW"/>
</dbReference>
<dbReference type="GO" id="GO:0046872">
    <property type="term" value="F:metal ion binding"/>
    <property type="evidence" value="ECO:0007669"/>
    <property type="project" value="UniProtKB-KW"/>
</dbReference>
<evidence type="ECO:0000256" key="10">
    <source>
        <dbReference type="ARBA" id="ARBA00093448"/>
    </source>
</evidence>
<dbReference type="Pfam" id="PF05951">
    <property type="entry name" value="Peptidase_M15_2"/>
    <property type="match status" value="1"/>
</dbReference>
<dbReference type="InterPro" id="IPR010275">
    <property type="entry name" value="MepK"/>
</dbReference>
<evidence type="ECO:0000256" key="7">
    <source>
        <dbReference type="ARBA" id="ARBA00022833"/>
    </source>
</evidence>
<evidence type="ECO:0000256" key="5">
    <source>
        <dbReference type="ARBA" id="ARBA00022729"/>
    </source>
</evidence>
<evidence type="ECO:0000256" key="8">
    <source>
        <dbReference type="ARBA" id="ARBA00023049"/>
    </source>
</evidence>
<comment type="pathway">
    <text evidence="2">Cell wall biogenesis; cell wall polysaccharide biosynthesis.</text>
</comment>
<evidence type="ECO:0000256" key="3">
    <source>
        <dbReference type="ARBA" id="ARBA00022670"/>
    </source>
</evidence>
<comment type="similarity">
    <text evidence="10">Belongs to the peptidase M15 family.</text>
</comment>
<protein>
    <recommendedName>
        <fullName evidence="11">Murein endopeptidase K</fullName>
    </recommendedName>
</protein>
<dbReference type="EMBL" id="LAZR01000651">
    <property type="protein sequence ID" value="KKN61662.1"/>
    <property type="molecule type" value="Genomic_DNA"/>
</dbReference>
<evidence type="ECO:0000256" key="2">
    <source>
        <dbReference type="ARBA" id="ARBA00004776"/>
    </source>
</evidence>
<dbReference type="AlphaFoldDB" id="A0A0F9SH84"/>
<dbReference type="CDD" id="cd14844">
    <property type="entry name" value="Zn-DD-carboxypeptidase_like"/>
    <property type="match status" value="1"/>
</dbReference>
<keyword evidence="3" id="KW-0645">Protease</keyword>
<dbReference type="GO" id="GO:0071555">
    <property type="term" value="P:cell wall organization"/>
    <property type="evidence" value="ECO:0007669"/>
    <property type="project" value="UniProtKB-KW"/>
</dbReference>
<keyword evidence="9" id="KW-0961">Cell wall biogenesis/degradation</keyword>
<sequence length="192" mass="21704">MKFKSDQHVLDHHRFSRRRLLQIGLGVAAGLVMPNAFAKLLKQPERKLSLFNLHTGESINATYWAEGQYQTTELKAIDQILRDFRTGDVHKIDTDLIELLNLIHHKTGVKQAFHVISGYRSPKTNATLNKNTTGVAKKSLHMQGKAIDIRLPEYNLSDLRDIALNLKAGGVGFYPESNFIHVDTGRVRHWGA</sequence>
<organism evidence="12">
    <name type="scientific">marine sediment metagenome</name>
    <dbReference type="NCBI Taxonomy" id="412755"/>
    <lineage>
        <taxon>unclassified sequences</taxon>
        <taxon>metagenomes</taxon>
        <taxon>ecological metagenomes</taxon>
    </lineage>
</organism>
<evidence type="ECO:0000256" key="1">
    <source>
        <dbReference type="ARBA" id="ARBA00001947"/>
    </source>
</evidence>
<keyword evidence="4" id="KW-0479">Metal-binding</keyword>
<evidence type="ECO:0000256" key="9">
    <source>
        <dbReference type="ARBA" id="ARBA00023316"/>
    </source>
</evidence>
<evidence type="ECO:0000256" key="11">
    <source>
        <dbReference type="ARBA" id="ARBA00093666"/>
    </source>
</evidence>
<dbReference type="SUPFAM" id="SSF55166">
    <property type="entry name" value="Hedgehog/DD-peptidase"/>
    <property type="match status" value="1"/>
</dbReference>
<dbReference type="InterPro" id="IPR009045">
    <property type="entry name" value="Zn_M74/Hedgehog-like"/>
</dbReference>
<accession>A0A0F9SH84</accession>
<evidence type="ECO:0000313" key="12">
    <source>
        <dbReference type="EMBL" id="KKN61662.1"/>
    </source>
</evidence>
<dbReference type="Gene3D" id="3.30.1380.10">
    <property type="match status" value="1"/>
</dbReference>
<name>A0A0F9SH84_9ZZZZ</name>
<dbReference type="PANTHER" id="PTHR37425">
    <property type="match status" value="1"/>
</dbReference>
<keyword evidence="7" id="KW-0862">Zinc</keyword>
<dbReference type="PROSITE" id="PS51318">
    <property type="entry name" value="TAT"/>
    <property type="match status" value="1"/>
</dbReference>
<gene>
    <name evidence="12" type="ORF">LCGC14_0519940</name>
</gene>
<dbReference type="GO" id="GO:0006508">
    <property type="term" value="P:proteolysis"/>
    <property type="evidence" value="ECO:0007669"/>
    <property type="project" value="UniProtKB-KW"/>
</dbReference>
<keyword evidence="6" id="KW-0378">Hydrolase</keyword>
<comment type="caution">
    <text evidence="12">The sequence shown here is derived from an EMBL/GenBank/DDBJ whole genome shotgun (WGS) entry which is preliminary data.</text>
</comment>
<comment type="cofactor">
    <cofactor evidence="1">
        <name>Zn(2+)</name>
        <dbReference type="ChEBI" id="CHEBI:29105"/>
    </cofactor>
</comment>
<evidence type="ECO:0000256" key="4">
    <source>
        <dbReference type="ARBA" id="ARBA00022723"/>
    </source>
</evidence>
<dbReference type="PANTHER" id="PTHR37425:SF1">
    <property type="entry name" value="OUTER MEMBRANE PROTEIN"/>
    <property type="match status" value="1"/>
</dbReference>
<keyword evidence="8" id="KW-0482">Metalloprotease</keyword>
<proteinExistence type="inferred from homology"/>
<keyword evidence="5" id="KW-0732">Signal</keyword>
<reference evidence="12" key="1">
    <citation type="journal article" date="2015" name="Nature">
        <title>Complex archaea that bridge the gap between prokaryotes and eukaryotes.</title>
        <authorList>
            <person name="Spang A."/>
            <person name="Saw J.H."/>
            <person name="Jorgensen S.L."/>
            <person name="Zaremba-Niedzwiedzka K."/>
            <person name="Martijn J."/>
            <person name="Lind A.E."/>
            <person name="van Eijk R."/>
            <person name="Schleper C."/>
            <person name="Guy L."/>
            <person name="Ettema T.J."/>
        </authorList>
    </citation>
    <scope>NUCLEOTIDE SEQUENCE</scope>
</reference>
<dbReference type="InterPro" id="IPR006311">
    <property type="entry name" value="TAT_signal"/>
</dbReference>